<accession>A0AAD2D0S1</accession>
<protein>
    <submittedName>
        <fullName evidence="1">Uncharacterized protein</fullName>
    </submittedName>
</protein>
<dbReference type="EMBL" id="CAKOGP040001517">
    <property type="protein sequence ID" value="CAJ1945795.1"/>
    <property type="molecule type" value="Genomic_DNA"/>
</dbReference>
<gene>
    <name evidence="1" type="ORF">CYCCA115_LOCUS9938</name>
</gene>
<dbReference type="Proteomes" id="UP001295423">
    <property type="component" value="Unassembled WGS sequence"/>
</dbReference>
<keyword evidence="2" id="KW-1185">Reference proteome</keyword>
<proteinExistence type="predicted"/>
<evidence type="ECO:0000313" key="2">
    <source>
        <dbReference type="Proteomes" id="UP001295423"/>
    </source>
</evidence>
<dbReference type="InterPro" id="IPR043502">
    <property type="entry name" value="DNA/RNA_pol_sf"/>
</dbReference>
<sequence length="254" mass="28878">MPNQIGAWIKTEKGVRRLMKEELARGLGIPKGCENDLSHKSLQRTTSLFHWEYLSFSLQHLFSHPTSAPGKTTQGTKTGDHLSGATTITLDNDVFNWHPPDLSLGSPWHTLRLANLRWAADHYPEPDNIYWDGIQRLAVHRNNYNSEGPDPKRLQLLWWEFPSEHWEELRNGARQNFLKQPDPCLRPNAPMDEEMLEAAVQFVDELVELGVLRSIDEGLTVLTNAPLFVVGKDGQPGQWRVIADMLRGGQNDCV</sequence>
<dbReference type="SUPFAM" id="SSF56672">
    <property type="entry name" value="DNA/RNA polymerases"/>
    <property type="match status" value="1"/>
</dbReference>
<organism evidence="1 2">
    <name type="scientific">Cylindrotheca closterium</name>
    <dbReference type="NCBI Taxonomy" id="2856"/>
    <lineage>
        <taxon>Eukaryota</taxon>
        <taxon>Sar</taxon>
        <taxon>Stramenopiles</taxon>
        <taxon>Ochrophyta</taxon>
        <taxon>Bacillariophyta</taxon>
        <taxon>Bacillariophyceae</taxon>
        <taxon>Bacillariophycidae</taxon>
        <taxon>Bacillariales</taxon>
        <taxon>Bacillariaceae</taxon>
        <taxon>Cylindrotheca</taxon>
    </lineage>
</organism>
<comment type="caution">
    <text evidence="1">The sequence shown here is derived from an EMBL/GenBank/DDBJ whole genome shotgun (WGS) entry which is preliminary data.</text>
</comment>
<feature type="non-terminal residue" evidence="1">
    <location>
        <position position="254"/>
    </location>
</feature>
<dbReference type="AlphaFoldDB" id="A0AAD2D0S1"/>
<reference evidence="1" key="1">
    <citation type="submission" date="2023-08" db="EMBL/GenBank/DDBJ databases">
        <authorList>
            <person name="Audoor S."/>
            <person name="Bilcke G."/>
        </authorList>
    </citation>
    <scope>NUCLEOTIDE SEQUENCE</scope>
</reference>
<name>A0AAD2D0S1_9STRA</name>
<evidence type="ECO:0000313" key="1">
    <source>
        <dbReference type="EMBL" id="CAJ1945795.1"/>
    </source>
</evidence>